<feature type="disulfide bond" evidence="1">
    <location>
        <begin position="8"/>
        <end position="42"/>
    </location>
</feature>
<sequence length="82" mass="9448">MSKHERYCKDYFPSGLCSVEKYSGNCNKGNMKFHCTKTCGKCPPRSCKNRFSDCSRIKYEGLCVKQPRLAKKYCARTCLLCD</sequence>
<proteinExistence type="predicted"/>
<keyword evidence="3" id="KW-1185">Reference proteome</keyword>
<dbReference type="Pfam" id="PF01549">
    <property type="entry name" value="ShK"/>
    <property type="match status" value="2"/>
</dbReference>
<comment type="caution">
    <text evidence="1">Lacks conserved residue(s) required for the propagation of feature annotation.</text>
</comment>
<dbReference type="AlphaFoldDB" id="A0A0M3IDF6"/>
<evidence type="ECO:0000313" key="4">
    <source>
        <dbReference type="WBParaSite" id="ALUE_0001605201-mRNA-1"/>
    </source>
</evidence>
<keyword evidence="1" id="KW-1015">Disulfide bond</keyword>
<feature type="disulfide bond" evidence="1">
    <location>
        <begin position="47"/>
        <end position="81"/>
    </location>
</feature>
<evidence type="ECO:0000256" key="1">
    <source>
        <dbReference type="PROSITE-ProRule" id="PRU01005"/>
    </source>
</evidence>
<name>A0A0M3IDF6_ASCLU</name>
<feature type="domain" description="ShKT" evidence="2">
    <location>
        <begin position="8"/>
        <end position="42"/>
    </location>
</feature>
<dbReference type="InterPro" id="IPR003582">
    <property type="entry name" value="ShKT_dom"/>
</dbReference>
<dbReference type="PROSITE" id="PS51670">
    <property type="entry name" value="SHKT"/>
    <property type="match status" value="2"/>
</dbReference>
<dbReference type="SMART" id="SM00254">
    <property type="entry name" value="ShKT"/>
    <property type="match status" value="1"/>
</dbReference>
<dbReference type="WBParaSite" id="ALUE_0001605201-mRNA-1">
    <property type="protein sequence ID" value="ALUE_0001605201-mRNA-1"/>
    <property type="gene ID" value="ALUE_0001605201"/>
</dbReference>
<reference evidence="4" key="1">
    <citation type="submission" date="2017-02" db="UniProtKB">
        <authorList>
            <consortium name="WormBaseParasite"/>
        </authorList>
    </citation>
    <scope>IDENTIFICATION</scope>
</reference>
<protein>
    <submittedName>
        <fullName evidence="4">ShKT domain-containing protein</fullName>
    </submittedName>
</protein>
<dbReference type="Proteomes" id="UP000036681">
    <property type="component" value="Unplaced"/>
</dbReference>
<feature type="domain" description="ShKT" evidence="2">
    <location>
        <begin position="47"/>
        <end position="81"/>
    </location>
</feature>
<organism evidence="3 4">
    <name type="scientific">Ascaris lumbricoides</name>
    <name type="common">Giant roundworm</name>
    <dbReference type="NCBI Taxonomy" id="6252"/>
    <lineage>
        <taxon>Eukaryota</taxon>
        <taxon>Metazoa</taxon>
        <taxon>Ecdysozoa</taxon>
        <taxon>Nematoda</taxon>
        <taxon>Chromadorea</taxon>
        <taxon>Rhabditida</taxon>
        <taxon>Spirurina</taxon>
        <taxon>Ascaridomorpha</taxon>
        <taxon>Ascaridoidea</taxon>
        <taxon>Ascarididae</taxon>
        <taxon>Ascaris</taxon>
    </lineage>
</organism>
<evidence type="ECO:0000259" key="2">
    <source>
        <dbReference type="PROSITE" id="PS51670"/>
    </source>
</evidence>
<accession>A0A0M3IDF6</accession>
<dbReference type="Gene3D" id="1.10.10.1940">
    <property type="match status" value="1"/>
</dbReference>
<feature type="disulfide bond" evidence="1">
    <location>
        <begin position="17"/>
        <end position="35"/>
    </location>
</feature>
<evidence type="ECO:0000313" key="3">
    <source>
        <dbReference type="Proteomes" id="UP000036681"/>
    </source>
</evidence>
<feature type="disulfide bond" evidence="1">
    <location>
        <begin position="26"/>
        <end position="39"/>
    </location>
</feature>